<proteinExistence type="predicted"/>
<dbReference type="AlphaFoldDB" id="A0A0F9H7M9"/>
<feature type="non-terminal residue" evidence="1">
    <location>
        <position position="79"/>
    </location>
</feature>
<accession>A0A0F9H7M9</accession>
<organism evidence="1">
    <name type="scientific">marine sediment metagenome</name>
    <dbReference type="NCBI Taxonomy" id="412755"/>
    <lineage>
        <taxon>unclassified sequences</taxon>
        <taxon>metagenomes</taxon>
        <taxon>ecological metagenomes</taxon>
    </lineage>
</organism>
<name>A0A0F9H7M9_9ZZZZ</name>
<dbReference type="EMBL" id="LAZR01015855">
    <property type="protein sequence ID" value="KKM07055.1"/>
    <property type="molecule type" value="Genomic_DNA"/>
</dbReference>
<reference evidence="1" key="1">
    <citation type="journal article" date="2015" name="Nature">
        <title>Complex archaea that bridge the gap between prokaryotes and eukaryotes.</title>
        <authorList>
            <person name="Spang A."/>
            <person name="Saw J.H."/>
            <person name="Jorgensen S.L."/>
            <person name="Zaremba-Niedzwiedzka K."/>
            <person name="Martijn J."/>
            <person name="Lind A.E."/>
            <person name="van Eijk R."/>
            <person name="Schleper C."/>
            <person name="Guy L."/>
            <person name="Ettema T.J."/>
        </authorList>
    </citation>
    <scope>NUCLEOTIDE SEQUENCE</scope>
</reference>
<sequence>MDPYDKSHEKEKEFLQENASFFTNAKNAHYQRCHLCSRPLTALEDYYGAGSHYWILACGKCFIRFTYDTYEFKLRTYPK</sequence>
<gene>
    <name evidence="1" type="ORF">LCGC14_1737720</name>
</gene>
<evidence type="ECO:0000313" key="1">
    <source>
        <dbReference type="EMBL" id="KKM07055.1"/>
    </source>
</evidence>
<protein>
    <submittedName>
        <fullName evidence="1">Uncharacterized protein</fullName>
    </submittedName>
</protein>
<comment type="caution">
    <text evidence="1">The sequence shown here is derived from an EMBL/GenBank/DDBJ whole genome shotgun (WGS) entry which is preliminary data.</text>
</comment>